<dbReference type="GO" id="GO:0046872">
    <property type="term" value="F:metal ion binding"/>
    <property type="evidence" value="ECO:0007669"/>
    <property type="project" value="UniProtKB-KW"/>
</dbReference>
<keyword evidence="8" id="KW-1185">Reference proteome</keyword>
<dbReference type="Gene3D" id="3.90.380.10">
    <property type="entry name" value="Naphthalene 1,2-dioxygenase Alpha Subunit, Chain A, domain 1"/>
    <property type="match status" value="1"/>
</dbReference>
<dbReference type="KEGG" id="nja:NSJP_0800"/>
<gene>
    <name evidence="7" type="ORF">NSJP_0800</name>
</gene>
<dbReference type="InterPro" id="IPR017941">
    <property type="entry name" value="Rieske_2Fe-2S"/>
</dbReference>
<dbReference type="Proteomes" id="UP000192042">
    <property type="component" value="Chromosome I"/>
</dbReference>
<keyword evidence="1" id="KW-0001">2Fe-2S</keyword>
<dbReference type="GO" id="GO:0005737">
    <property type="term" value="C:cytoplasm"/>
    <property type="evidence" value="ECO:0007669"/>
    <property type="project" value="TreeGrafter"/>
</dbReference>
<dbReference type="InterPro" id="IPR036922">
    <property type="entry name" value="Rieske_2Fe-2S_sf"/>
</dbReference>
<dbReference type="EMBL" id="LT828648">
    <property type="protein sequence ID" value="SLM46972.1"/>
    <property type="molecule type" value="Genomic_DNA"/>
</dbReference>
<dbReference type="Pfam" id="PF00355">
    <property type="entry name" value="Rieske"/>
    <property type="match status" value="1"/>
</dbReference>
<evidence type="ECO:0000256" key="2">
    <source>
        <dbReference type="ARBA" id="ARBA00022723"/>
    </source>
</evidence>
<dbReference type="STRING" id="1325564.NSJP_0800"/>
<evidence type="ECO:0000313" key="7">
    <source>
        <dbReference type="EMBL" id="SLM46972.1"/>
    </source>
</evidence>
<proteinExistence type="predicted"/>
<keyword evidence="3" id="KW-0560">Oxidoreductase</keyword>
<sequence length="328" mass="37309">MLKGTILLGLPIVVCKTDHGVVAAMRDICPHRGMPLSFGRMRGDCVECAYHGWQFDPKGRCRTIPALVQDSPVQTDKIGVTNYPCRERDGYVWVFIPDSQRPDQPIPDVPPLPLPSTSYRMIQLSTLLDCAIDDGIVGLIDPAHGPFVHQSSWWRTAAEMREKAKTFEPIPYGFRMVPHAASMNSAYKLLNRLYPGPLMTTIDFVLPNQRFEFVQIGNTFMSNRTTVTPISDQQCRIDFCAAWNTLKWLPFAKTLFRYFGNMFLSQDKLAMERQAVGLRYKPAMMLIDDADTPAKWYYKLKAAHLDSLQTGLPLDHPLKGRVTLRWRS</sequence>
<accession>A0A1W1I1V4</accession>
<keyword evidence="2" id="KW-0479">Metal-binding</keyword>
<dbReference type="AlphaFoldDB" id="A0A1W1I1V4"/>
<dbReference type="GO" id="GO:0016491">
    <property type="term" value="F:oxidoreductase activity"/>
    <property type="evidence" value="ECO:0007669"/>
    <property type="project" value="UniProtKB-KW"/>
</dbReference>
<evidence type="ECO:0000256" key="5">
    <source>
        <dbReference type="ARBA" id="ARBA00023014"/>
    </source>
</evidence>
<evidence type="ECO:0000256" key="1">
    <source>
        <dbReference type="ARBA" id="ARBA00022714"/>
    </source>
</evidence>
<organism evidence="7 8">
    <name type="scientific">Nitrospira japonica</name>
    <dbReference type="NCBI Taxonomy" id="1325564"/>
    <lineage>
        <taxon>Bacteria</taxon>
        <taxon>Pseudomonadati</taxon>
        <taxon>Nitrospirota</taxon>
        <taxon>Nitrospiria</taxon>
        <taxon>Nitrospirales</taxon>
        <taxon>Nitrospiraceae</taxon>
        <taxon>Nitrospira</taxon>
    </lineage>
</organism>
<keyword evidence="4" id="KW-0408">Iron</keyword>
<dbReference type="SUPFAM" id="SSF50022">
    <property type="entry name" value="ISP domain"/>
    <property type="match status" value="1"/>
</dbReference>
<dbReference type="GO" id="GO:0051537">
    <property type="term" value="F:2 iron, 2 sulfur cluster binding"/>
    <property type="evidence" value="ECO:0007669"/>
    <property type="project" value="UniProtKB-KW"/>
</dbReference>
<evidence type="ECO:0000313" key="8">
    <source>
        <dbReference type="Proteomes" id="UP000192042"/>
    </source>
</evidence>
<protein>
    <submittedName>
        <fullName evidence="7">Rieske iron-sulphur protein</fullName>
    </submittedName>
</protein>
<dbReference type="CDD" id="cd03469">
    <property type="entry name" value="Rieske_RO_Alpha_N"/>
    <property type="match status" value="1"/>
</dbReference>
<keyword evidence="5" id="KW-0411">Iron-sulfur</keyword>
<evidence type="ECO:0000256" key="3">
    <source>
        <dbReference type="ARBA" id="ARBA00023002"/>
    </source>
</evidence>
<evidence type="ECO:0000259" key="6">
    <source>
        <dbReference type="PROSITE" id="PS51296"/>
    </source>
</evidence>
<dbReference type="PANTHER" id="PTHR21266:SF60">
    <property type="entry name" value="3-KETOSTEROID-9-ALPHA-MONOOXYGENASE, OXYGENASE COMPONENT"/>
    <property type="match status" value="1"/>
</dbReference>
<dbReference type="PROSITE" id="PS51296">
    <property type="entry name" value="RIESKE"/>
    <property type="match status" value="1"/>
</dbReference>
<feature type="domain" description="Rieske" evidence="6">
    <location>
        <begin position="1"/>
        <end position="94"/>
    </location>
</feature>
<dbReference type="InterPro" id="IPR050584">
    <property type="entry name" value="Cholesterol_7-desaturase"/>
</dbReference>
<name>A0A1W1I1V4_9BACT</name>
<dbReference type="PANTHER" id="PTHR21266">
    <property type="entry name" value="IRON-SULFUR DOMAIN CONTAINING PROTEIN"/>
    <property type="match status" value="1"/>
</dbReference>
<reference evidence="7 8" key="1">
    <citation type="submission" date="2017-03" db="EMBL/GenBank/DDBJ databases">
        <authorList>
            <person name="Afonso C.L."/>
            <person name="Miller P.J."/>
            <person name="Scott M.A."/>
            <person name="Spackman E."/>
            <person name="Goraichik I."/>
            <person name="Dimitrov K.M."/>
            <person name="Suarez D.L."/>
            <person name="Swayne D.E."/>
        </authorList>
    </citation>
    <scope>NUCLEOTIDE SEQUENCE [LARGE SCALE GENOMIC DNA]</scope>
    <source>
        <strain evidence="7">Genome sequencing of Nitrospira japonica strain NJ11</strain>
    </source>
</reference>
<dbReference type="Gene3D" id="2.102.10.10">
    <property type="entry name" value="Rieske [2Fe-2S] iron-sulphur domain"/>
    <property type="match status" value="1"/>
</dbReference>
<dbReference type="SUPFAM" id="SSF55961">
    <property type="entry name" value="Bet v1-like"/>
    <property type="match status" value="1"/>
</dbReference>
<evidence type="ECO:0000256" key="4">
    <source>
        <dbReference type="ARBA" id="ARBA00023004"/>
    </source>
</evidence>